<sequence>MFDQDAVYYAEQIKTKQVTAEALVEKALKQIEKVNPILNAVTVVHAEEAIATAKQYDQYFRTLTDLQIDRLPTFFGVPILLKDLGQSHKGHISAGGSKLLKEAKAEANDNFVQAILDAGFIVVGRSNVPELGYKNISDSELFGAVNNPHDLSRNAGGSSGGSAAAVKAGMVPIAAASDGGGSIRIPASFTGLVGLKPSRGRIPVGPGNYRGWQGASVNFAVSKSVRDTFELFKAIHTMQLTSPFHLPKMTETELVPLDRPLRIAYSMRVPNLSPLDPQAETLVERTAMYLKELGHEVVPVGFEYDGIEAIQAYYKVNGVETVVMMEAIEAALGRPITLDDVELVTWAIYRSGIKVPATDYSKILSLWDQLRVDLEAFFVDNQFDLWLTPTNNGVAPLHHQLDVTPAMAKDLSHMDAFDGDDQQKLILEMFRSSLSLTPFTQLQNLTGHPAISLPIKAEAGQLPIGAHFTAKIGQEYLLFQLGQQLEDAGYLDGNAVEVVK</sequence>
<dbReference type="EMBL" id="CP102453">
    <property type="protein sequence ID" value="UUX32991.1"/>
    <property type="molecule type" value="Genomic_DNA"/>
</dbReference>
<dbReference type="Proteomes" id="UP001315967">
    <property type="component" value="Chromosome"/>
</dbReference>
<accession>A0ABY5P2Q2</accession>
<dbReference type="NCBIfam" id="NF005099">
    <property type="entry name" value="PRK06529.1"/>
    <property type="match status" value="1"/>
</dbReference>
<dbReference type="InterPro" id="IPR036928">
    <property type="entry name" value="AS_sf"/>
</dbReference>
<organism evidence="3 4">
    <name type="scientific">Fundicoccus culcitae</name>
    <dbReference type="NCBI Taxonomy" id="2969821"/>
    <lineage>
        <taxon>Bacteria</taxon>
        <taxon>Bacillati</taxon>
        <taxon>Bacillota</taxon>
        <taxon>Bacilli</taxon>
        <taxon>Lactobacillales</taxon>
        <taxon>Aerococcaceae</taxon>
        <taxon>Fundicoccus</taxon>
    </lineage>
</organism>
<dbReference type="InterPro" id="IPR000120">
    <property type="entry name" value="Amidase"/>
</dbReference>
<keyword evidence="3" id="KW-0378">Hydrolase</keyword>
<dbReference type="RefSeq" id="WP_313792491.1">
    <property type="nucleotide sequence ID" value="NZ_CP102453.1"/>
</dbReference>
<dbReference type="InterPro" id="IPR023631">
    <property type="entry name" value="Amidase_dom"/>
</dbReference>
<name>A0ABY5P2Q2_9LACT</name>
<dbReference type="GO" id="GO:0004040">
    <property type="term" value="F:amidase activity"/>
    <property type="evidence" value="ECO:0007669"/>
    <property type="project" value="UniProtKB-EC"/>
</dbReference>
<reference evidence="3 4" key="1">
    <citation type="submission" date="2022-08" db="EMBL/GenBank/DDBJ databases">
        <title>Aerococcaceae sp. nov isolated from spoiled eye mask.</title>
        <authorList>
            <person name="Zhou G."/>
            <person name="Xie X.-B."/>
            <person name="Shi Q.-S."/>
            <person name="Wang Y.-S."/>
            <person name="Wen X."/>
            <person name="Peng H."/>
            <person name="Yang X.-J."/>
            <person name="Tao H.-B."/>
            <person name="Huang X.-M."/>
        </authorList>
    </citation>
    <scope>NUCLEOTIDE SEQUENCE [LARGE SCALE GENOMIC DNA]</scope>
    <source>
        <strain evidence="4">DM20194951</strain>
    </source>
</reference>
<evidence type="ECO:0000313" key="4">
    <source>
        <dbReference type="Proteomes" id="UP001315967"/>
    </source>
</evidence>
<evidence type="ECO:0000259" key="2">
    <source>
        <dbReference type="Pfam" id="PF01425"/>
    </source>
</evidence>
<dbReference type="EC" id="3.5.1.4" evidence="3"/>
<dbReference type="PANTHER" id="PTHR11895">
    <property type="entry name" value="TRANSAMIDASE"/>
    <property type="match status" value="1"/>
</dbReference>
<evidence type="ECO:0000256" key="1">
    <source>
        <dbReference type="ARBA" id="ARBA00009199"/>
    </source>
</evidence>
<protein>
    <submittedName>
        <fullName evidence="3">Amidase</fullName>
        <ecNumber evidence="3">3.5.1.4</ecNumber>
    </submittedName>
</protein>
<dbReference type="PANTHER" id="PTHR11895:SF7">
    <property type="entry name" value="GLUTAMYL-TRNA(GLN) AMIDOTRANSFERASE SUBUNIT A, MITOCHONDRIAL"/>
    <property type="match status" value="1"/>
</dbReference>
<feature type="domain" description="Amidase" evidence="2">
    <location>
        <begin position="23"/>
        <end position="478"/>
    </location>
</feature>
<comment type="similarity">
    <text evidence="1">Belongs to the amidase family.</text>
</comment>
<dbReference type="Pfam" id="PF01425">
    <property type="entry name" value="Amidase"/>
    <property type="match status" value="1"/>
</dbReference>
<evidence type="ECO:0000313" key="3">
    <source>
        <dbReference type="EMBL" id="UUX32991.1"/>
    </source>
</evidence>
<dbReference type="Gene3D" id="3.90.1300.10">
    <property type="entry name" value="Amidase signature (AS) domain"/>
    <property type="match status" value="1"/>
</dbReference>
<proteinExistence type="inferred from homology"/>
<gene>
    <name evidence="3" type="ORF">NRE15_08685</name>
</gene>
<dbReference type="SUPFAM" id="SSF75304">
    <property type="entry name" value="Amidase signature (AS) enzymes"/>
    <property type="match status" value="1"/>
</dbReference>
<keyword evidence="4" id="KW-1185">Reference proteome</keyword>